<gene>
    <name evidence="1" type="ORF">CLV99_0252</name>
</gene>
<protein>
    <submittedName>
        <fullName evidence="1">Uncharacterized protein</fullName>
    </submittedName>
</protein>
<dbReference type="AlphaFoldDB" id="A0A4R6WSL7"/>
<evidence type="ECO:0000313" key="1">
    <source>
        <dbReference type="EMBL" id="TDQ81722.1"/>
    </source>
</evidence>
<evidence type="ECO:0000313" key="2">
    <source>
        <dbReference type="Proteomes" id="UP000295292"/>
    </source>
</evidence>
<proteinExistence type="predicted"/>
<keyword evidence="2" id="KW-1185">Reference proteome</keyword>
<dbReference type="Proteomes" id="UP000295292">
    <property type="component" value="Unassembled WGS sequence"/>
</dbReference>
<organism evidence="1 2">
    <name type="scientific">Sphingobacterium yanglingense</name>
    <dbReference type="NCBI Taxonomy" id="1437280"/>
    <lineage>
        <taxon>Bacteria</taxon>
        <taxon>Pseudomonadati</taxon>
        <taxon>Bacteroidota</taxon>
        <taxon>Sphingobacteriia</taxon>
        <taxon>Sphingobacteriales</taxon>
        <taxon>Sphingobacteriaceae</taxon>
        <taxon>Sphingobacterium</taxon>
    </lineage>
</organism>
<name>A0A4R6WSL7_9SPHI</name>
<comment type="caution">
    <text evidence="1">The sequence shown here is derived from an EMBL/GenBank/DDBJ whole genome shotgun (WGS) entry which is preliminary data.</text>
</comment>
<sequence length="34" mass="3903">MNATERLQDSCKASTKHLFFVNVTLGEYIMIPML</sequence>
<reference evidence="1 2" key="1">
    <citation type="submission" date="2019-03" db="EMBL/GenBank/DDBJ databases">
        <title>Genomic Encyclopedia of Archaeal and Bacterial Type Strains, Phase II (KMG-II): from individual species to whole genera.</title>
        <authorList>
            <person name="Goeker M."/>
        </authorList>
    </citation>
    <scope>NUCLEOTIDE SEQUENCE [LARGE SCALE GENOMIC DNA]</scope>
    <source>
        <strain evidence="1 2">DSM 28353</strain>
    </source>
</reference>
<dbReference type="EMBL" id="SNYV01000003">
    <property type="protein sequence ID" value="TDQ81722.1"/>
    <property type="molecule type" value="Genomic_DNA"/>
</dbReference>
<accession>A0A4R6WSL7</accession>